<dbReference type="RefSeq" id="WP_203934622.1">
    <property type="nucleotide sequence ID" value="NZ_BOPH01000145.1"/>
</dbReference>
<sequence length="440" mass="46800">MGAAVIAGGLLAPGAAYAANAPVVNWATTNEQDLSRIQVSVTADAPITRITAHLFRQFTTDEVATTSAFSLVQDSGATTVWESASLRLPDLGVYRLDIEVTDADGATTRRNDAGVLAYFARTFFDQMSTNRTEVTYQQRQVTIRGRLMGRWPTGLVQPLAGFPVYGTAYPPAGPGGAPSTTTRADGTFAVTVTMGGQGWVQAQYPSTDDHPGFFAGNSPQLPIGVRGAPTRLTLSVSSTRLVYPQELTVTGQLTRNLGEGWQPVPDAYIGISWCSVFGGECNPGVDSVTTDANGNYTVTMTPAISGWLELGHHDIDPFLGSVTKTSAQVVVLHRTEFVDFTATRTGTDQVAVQGSLKFVTGGNPTRQPVEIQYRPLTGGEWQTVATVTTTTSAPQGHRFAGTVTQPAAGFWRAHYAGRPQQTLPATSGRVRVDDTAPRAT</sequence>
<proteinExistence type="predicted"/>
<evidence type="ECO:0000313" key="4">
    <source>
        <dbReference type="Proteomes" id="UP000635606"/>
    </source>
</evidence>
<comment type="caution">
    <text evidence="3">The sequence shown here is derived from an EMBL/GenBank/DDBJ whole genome shotgun (WGS) entry which is preliminary data.</text>
</comment>
<feature type="chain" id="PRO_5035160976" evidence="2">
    <location>
        <begin position="19"/>
        <end position="440"/>
    </location>
</feature>
<gene>
    <name evidence="3" type="ORF">Voc01_097470</name>
</gene>
<reference evidence="3" key="1">
    <citation type="submission" date="2021-01" db="EMBL/GenBank/DDBJ databases">
        <title>Whole genome shotgun sequence of Virgisporangium ochraceum NBRC 16418.</title>
        <authorList>
            <person name="Komaki H."/>
            <person name="Tamura T."/>
        </authorList>
    </citation>
    <scope>NUCLEOTIDE SEQUENCE</scope>
    <source>
        <strain evidence="3">NBRC 16418</strain>
    </source>
</reference>
<keyword evidence="4" id="KW-1185">Reference proteome</keyword>
<feature type="signal peptide" evidence="2">
    <location>
        <begin position="1"/>
        <end position="18"/>
    </location>
</feature>
<name>A0A8J4EGJ0_9ACTN</name>
<evidence type="ECO:0000256" key="2">
    <source>
        <dbReference type="SAM" id="SignalP"/>
    </source>
</evidence>
<feature type="compositionally biased region" description="Basic and acidic residues" evidence="1">
    <location>
        <begin position="430"/>
        <end position="440"/>
    </location>
</feature>
<dbReference type="Proteomes" id="UP000635606">
    <property type="component" value="Unassembled WGS sequence"/>
</dbReference>
<organism evidence="3 4">
    <name type="scientific">Virgisporangium ochraceum</name>
    <dbReference type="NCBI Taxonomy" id="65505"/>
    <lineage>
        <taxon>Bacteria</taxon>
        <taxon>Bacillati</taxon>
        <taxon>Actinomycetota</taxon>
        <taxon>Actinomycetes</taxon>
        <taxon>Micromonosporales</taxon>
        <taxon>Micromonosporaceae</taxon>
        <taxon>Virgisporangium</taxon>
    </lineage>
</organism>
<protein>
    <submittedName>
        <fullName evidence="3">Uncharacterized protein</fullName>
    </submittedName>
</protein>
<keyword evidence="2" id="KW-0732">Signal</keyword>
<evidence type="ECO:0000313" key="3">
    <source>
        <dbReference type="EMBL" id="GIJ74830.1"/>
    </source>
</evidence>
<feature type="region of interest" description="Disordered" evidence="1">
    <location>
        <begin position="418"/>
        <end position="440"/>
    </location>
</feature>
<dbReference type="AlphaFoldDB" id="A0A8J4EGJ0"/>
<accession>A0A8J4EGJ0</accession>
<dbReference type="EMBL" id="BOPH01000145">
    <property type="protein sequence ID" value="GIJ74830.1"/>
    <property type="molecule type" value="Genomic_DNA"/>
</dbReference>
<evidence type="ECO:0000256" key="1">
    <source>
        <dbReference type="SAM" id="MobiDB-lite"/>
    </source>
</evidence>